<dbReference type="Gene3D" id="1.10.10.60">
    <property type="entry name" value="Homeodomain-like"/>
    <property type="match status" value="1"/>
</dbReference>
<gene>
    <name evidence="5" type="ORF">RY831_16850</name>
</gene>
<evidence type="ECO:0000313" key="6">
    <source>
        <dbReference type="Proteomes" id="UP001352263"/>
    </source>
</evidence>
<name>A0ABU6JB09_9BURK</name>
<dbReference type="SMART" id="SM00342">
    <property type="entry name" value="HTH_ARAC"/>
    <property type="match status" value="1"/>
</dbReference>
<dbReference type="PANTHER" id="PTHR46796">
    <property type="entry name" value="HTH-TYPE TRANSCRIPTIONAL ACTIVATOR RHAS-RELATED"/>
    <property type="match status" value="1"/>
</dbReference>
<dbReference type="PROSITE" id="PS01124">
    <property type="entry name" value="HTH_ARAC_FAMILY_2"/>
    <property type="match status" value="1"/>
</dbReference>
<comment type="caution">
    <text evidence="5">The sequence shown here is derived from an EMBL/GenBank/DDBJ whole genome shotgun (WGS) entry which is preliminary data.</text>
</comment>
<keyword evidence="2" id="KW-0238">DNA-binding</keyword>
<organism evidence="5 6">
    <name type="scientific">Noviherbaspirillum album</name>
    <dbReference type="NCBI Taxonomy" id="3080276"/>
    <lineage>
        <taxon>Bacteria</taxon>
        <taxon>Pseudomonadati</taxon>
        <taxon>Pseudomonadota</taxon>
        <taxon>Betaproteobacteria</taxon>
        <taxon>Burkholderiales</taxon>
        <taxon>Oxalobacteraceae</taxon>
        <taxon>Noviherbaspirillum</taxon>
    </lineage>
</organism>
<evidence type="ECO:0000256" key="2">
    <source>
        <dbReference type="ARBA" id="ARBA00023125"/>
    </source>
</evidence>
<sequence>MTSTSTLTSAPSKYPNAGASLGPHVHASIERRLPGFVTVHTQADNFIKVHAGPLDCACNTRLHYRAGDVDIMPAGMLEEWEEFTPSTTLVVKLPNAILRDAAEQAGVGARMSGLEARFQIRDPQIEHLAWALNVERADAYPGGRIYTDLLGMALAIHLLGRYGAPPLPYGGLGKRQLRKVTDYIEDNLDQDLALARLAALLDMSVSHFSALFKRAEGIPVHEYVIRRRVERARTLLQVSNLPVSQIALDVGFAHQSHLARWMRRLLGVTPTDLRRRSTS</sequence>
<dbReference type="PANTHER" id="PTHR46796:SF6">
    <property type="entry name" value="ARAC SUBFAMILY"/>
    <property type="match status" value="1"/>
</dbReference>
<keyword evidence="1" id="KW-0805">Transcription regulation</keyword>
<dbReference type="InterPro" id="IPR009057">
    <property type="entry name" value="Homeodomain-like_sf"/>
</dbReference>
<dbReference type="InterPro" id="IPR018060">
    <property type="entry name" value="HTH_AraC"/>
</dbReference>
<accession>A0ABU6JB09</accession>
<dbReference type="RefSeq" id="WP_326507548.1">
    <property type="nucleotide sequence ID" value="NZ_JAWIIV010000013.1"/>
</dbReference>
<proteinExistence type="predicted"/>
<reference evidence="5 6" key="1">
    <citation type="submission" date="2023-10" db="EMBL/GenBank/DDBJ databases">
        <title>Noviherbaspirillum sp. CPCC 100848 genome assembly.</title>
        <authorList>
            <person name="Li X.Y."/>
            <person name="Fang X.M."/>
        </authorList>
    </citation>
    <scope>NUCLEOTIDE SEQUENCE [LARGE SCALE GENOMIC DNA]</scope>
    <source>
        <strain evidence="5 6">CPCC 100848</strain>
    </source>
</reference>
<evidence type="ECO:0000256" key="1">
    <source>
        <dbReference type="ARBA" id="ARBA00023015"/>
    </source>
</evidence>
<dbReference type="EMBL" id="JAWIIV010000013">
    <property type="protein sequence ID" value="MEC4720836.1"/>
    <property type="molecule type" value="Genomic_DNA"/>
</dbReference>
<dbReference type="Proteomes" id="UP001352263">
    <property type="component" value="Unassembled WGS sequence"/>
</dbReference>
<evidence type="ECO:0000256" key="3">
    <source>
        <dbReference type="ARBA" id="ARBA00023163"/>
    </source>
</evidence>
<feature type="domain" description="HTH araC/xylS-type" evidence="4">
    <location>
        <begin position="178"/>
        <end position="276"/>
    </location>
</feature>
<keyword evidence="3" id="KW-0804">Transcription</keyword>
<dbReference type="SUPFAM" id="SSF46689">
    <property type="entry name" value="Homeodomain-like"/>
    <property type="match status" value="2"/>
</dbReference>
<dbReference type="InterPro" id="IPR050204">
    <property type="entry name" value="AraC_XylS_family_regulators"/>
</dbReference>
<evidence type="ECO:0000259" key="4">
    <source>
        <dbReference type="PROSITE" id="PS01124"/>
    </source>
</evidence>
<protein>
    <submittedName>
        <fullName evidence="5">AraC family transcriptional regulator</fullName>
    </submittedName>
</protein>
<dbReference type="Pfam" id="PF12833">
    <property type="entry name" value="HTH_18"/>
    <property type="match status" value="1"/>
</dbReference>
<keyword evidence="6" id="KW-1185">Reference proteome</keyword>
<evidence type="ECO:0000313" key="5">
    <source>
        <dbReference type="EMBL" id="MEC4720836.1"/>
    </source>
</evidence>